<name>A0ABN3PFQ9_9MICO</name>
<feature type="transmembrane region" description="Helical" evidence="1">
    <location>
        <begin position="63"/>
        <end position="82"/>
    </location>
</feature>
<keyword evidence="1" id="KW-1133">Transmembrane helix</keyword>
<evidence type="ECO:0000313" key="2">
    <source>
        <dbReference type="EMBL" id="GAA2583613.1"/>
    </source>
</evidence>
<accession>A0ABN3PFQ9</accession>
<organism evidence="2 3">
    <name type="scientific">Microbacterium binotii</name>
    <dbReference type="NCBI Taxonomy" id="462710"/>
    <lineage>
        <taxon>Bacteria</taxon>
        <taxon>Bacillati</taxon>
        <taxon>Actinomycetota</taxon>
        <taxon>Actinomycetes</taxon>
        <taxon>Micrococcales</taxon>
        <taxon>Microbacteriaceae</taxon>
        <taxon>Microbacterium</taxon>
    </lineage>
</organism>
<comment type="caution">
    <text evidence="2">The sequence shown here is derived from an EMBL/GenBank/DDBJ whole genome shotgun (WGS) entry which is preliminary data.</text>
</comment>
<sequence>MTPDATLVVRYDDTARVAVEQALRRLVRKQGAALVALSLVWGVITLVPLIAASTTVDGTPLPFILVSILLVSIPVALGALGVRQLRRWPRLPKVAVTITPWAVLFPAIVRPSALAPRIRAEEWPREGTSAVVIPASGLHASRIEFTRQDAGKRRKRSIAVGSIDVDPQVIVDAFRGPTSA</sequence>
<keyword evidence="1" id="KW-0812">Transmembrane</keyword>
<protein>
    <submittedName>
        <fullName evidence="2">Uncharacterized protein</fullName>
    </submittedName>
</protein>
<gene>
    <name evidence="2" type="ORF">GCM10009862_23430</name>
</gene>
<dbReference type="EMBL" id="BAAARI010000015">
    <property type="protein sequence ID" value="GAA2583613.1"/>
    <property type="molecule type" value="Genomic_DNA"/>
</dbReference>
<dbReference type="Proteomes" id="UP001500274">
    <property type="component" value="Unassembled WGS sequence"/>
</dbReference>
<evidence type="ECO:0000256" key="1">
    <source>
        <dbReference type="SAM" id="Phobius"/>
    </source>
</evidence>
<keyword evidence="3" id="KW-1185">Reference proteome</keyword>
<feature type="transmembrane region" description="Helical" evidence="1">
    <location>
        <begin position="31"/>
        <end position="51"/>
    </location>
</feature>
<keyword evidence="1" id="KW-0472">Membrane</keyword>
<evidence type="ECO:0000313" key="3">
    <source>
        <dbReference type="Proteomes" id="UP001500274"/>
    </source>
</evidence>
<reference evidence="2 3" key="1">
    <citation type="journal article" date="2019" name="Int. J. Syst. Evol. Microbiol.">
        <title>The Global Catalogue of Microorganisms (GCM) 10K type strain sequencing project: providing services to taxonomists for standard genome sequencing and annotation.</title>
        <authorList>
            <consortium name="The Broad Institute Genomics Platform"/>
            <consortium name="The Broad Institute Genome Sequencing Center for Infectious Disease"/>
            <person name="Wu L."/>
            <person name="Ma J."/>
        </authorList>
    </citation>
    <scope>NUCLEOTIDE SEQUENCE [LARGE SCALE GENOMIC DNA]</scope>
    <source>
        <strain evidence="2 3">JCM 16365</strain>
    </source>
</reference>
<proteinExistence type="predicted"/>
<dbReference type="RefSeq" id="WP_344229713.1">
    <property type="nucleotide sequence ID" value="NZ_BAAARI010000015.1"/>
</dbReference>